<gene>
    <name evidence="2" type="ORF">HPULCUR_011060</name>
</gene>
<dbReference type="EMBL" id="BAABUJ010000047">
    <property type="protein sequence ID" value="GAA5805542.1"/>
    <property type="molecule type" value="Genomic_DNA"/>
</dbReference>
<reference evidence="2 3" key="1">
    <citation type="submission" date="2024-04" db="EMBL/GenBank/DDBJ databases">
        <title>genome sequences of Mucor flavus KT1a and Helicostylum pulchrum KT1b strains isolation_sourced from the surface of a dry-aged beef.</title>
        <authorList>
            <person name="Toyotome T."/>
            <person name="Hosono M."/>
            <person name="Torimaru M."/>
            <person name="Fukuda K."/>
            <person name="Mikami N."/>
        </authorList>
    </citation>
    <scope>NUCLEOTIDE SEQUENCE [LARGE SCALE GENOMIC DNA]</scope>
    <source>
        <strain evidence="2 3">KT1b</strain>
    </source>
</reference>
<protein>
    <submittedName>
        <fullName evidence="2">Uncharacterized protein</fullName>
    </submittedName>
</protein>
<evidence type="ECO:0000313" key="3">
    <source>
        <dbReference type="Proteomes" id="UP001476247"/>
    </source>
</evidence>
<evidence type="ECO:0000256" key="1">
    <source>
        <dbReference type="SAM" id="MobiDB-lite"/>
    </source>
</evidence>
<feature type="compositionally biased region" description="Acidic residues" evidence="1">
    <location>
        <begin position="94"/>
        <end position="120"/>
    </location>
</feature>
<feature type="region of interest" description="Disordered" evidence="1">
    <location>
        <begin position="86"/>
        <end position="132"/>
    </location>
</feature>
<dbReference type="Proteomes" id="UP001476247">
    <property type="component" value="Unassembled WGS sequence"/>
</dbReference>
<organism evidence="2 3">
    <name type="scientific">Helicostylum pulchrum</name>
    <dbReference type="NCBI Taxonomy" id="562976"/>
    <lineage>
        <taxon>Eukaryota</taxon>
        <taxon>Fungi</taxon>
        <taxon>Fungi incertae sedis</taxon>
        <taxon>Mucoromycota</taxon>
        <taxon>Mucoromycotina</taxon>
        <taxon>Mucoromycetes</taxon>
        <taxon>Mucorales</taxon>
        <taxon>Mucorineae</taxon>
        <taxon>Mucoraceae</taxon>
        <taxon>Helicostylum</taxon>
    </lineage>
</organism>
<proteinExistence type="predicted"/>
<name>A0ABP9YF16_9FUNG</name>
<evidence type="ECO:0000313" key="2">
    <source>
        <dbReference type="EMBL" id="GAA5805542.1"/>
    </source>
</evidence>
<keyword evidence="3" id="KW-1185">Reference proteome</keyword>
<accession>A0ABP9YF16</accession>
<sequence length="132" mass="15365">MFYGHRAVNHEEGYVNSEGTHTNTIEGTWNGVKIRCFPRSRTKKNMPRVLLEFILRRKYFGDLFGGMMKSLREVNFVPGDRQNSVYTEYGNVESDVEDDLPDYSSDEEDGEEENDDDDDDYRPYPPSYTVVT</sequence>
<comment type="caution">
    <text evidence="2">The sequence shown here is derived from an EMBL/GenBank/DDBJ whole genome shotgun (WGS) entry which is preliminary data.</text>
</comment>